<organism evidence="3 4">
    <name type="scientific">Dreissena polymorpha</name>
    <name type="common">Zebra mussel</name>
    <name type="synonym">Mytilus polymorpha</name>
    <dbReference type="NCBI Taxonomy" id="45954"/>
    <lineage>
        <taxon>Eukaryota</taxon>
        <taxon>Metazoa</taxon>
        <taxon>Spiralia</taxon>
        <taxon>Lophotrochozoa</taxon>
        <taxon>Mollusca</taxon>
        <taxon>Bivalvia</taxon>
        <taxon>Autobranchia</taxon>
        <taxon>Heteroconchia</taxon>
        <taxon>Euheterodonta</taxon>
        <taxon>Imparidentia</taxon>
        <taxon>Neoheterodontei</taxon>
        <taxon>Myida</taxon>
        <taxon>Dreissenoidea</taxon>
        <taxon>Dreissenidae</taxon>
        <taxon>Dreissena</taxon>
    </lineage>
</organism>
<protein>
    <recommendedName>
        <fullName evidence="5">Secreted protein</fullName>
    </recommendedName>
</protein>
<dbReference type="EMBL" id="JAIWYP010000005">
    <property type="protein sequence ID" value="KAH3818079.1"/>
    <property type="molecule type" value="Genomic_DNA"/>
</dbReference>
<evidence type="ECO:0008006" key="5">
    <source>
        <dbReference type="Google" id="ProtNLM"/>
    </source>
</evidence>
<feature type="region of interest" description="Disordered" evidence="1">
    <location>
        <begin position="83"/>
        <end position="102"/>
    </location>
</feature>
<reference evidence="3" key="2">
    <citation type="submission" date="2020-11" db="EMBL/GenBank/DDBJ databases">
        <authorList>
            <person name="McCartney M.A."/>
            <person name="Auch B."/>
            <person name="Kono T."/>
            <person name="Mallez S."/>
            <person name="Becker A."/>
            <person name="Gohl D.M."/>
            <person name="Silverstein K.A.T."/>
            <person name="Koren S."/>
            <person name="Bechman K.B."/>
            <person name="Herman A."/>
            <person name="Abrahante J.E."/>
            <person name="Garbe J."/>
        </authorList>
    </citation>
    <scope>NUCLEOTIDE SEQUENCE</scope>
    <source>
        <strain evidence="3">Duluth1</strain>
        <tissue evidence="3">Whole animal</tissue>
    </source>
</reference>
<proteinExistence type="predicted"/>
<name>A0A9D4GIZ9_DREPO</name>
<reference evidence="3" key="1">
    <citation type="journal article" date="2019" name="bioRxiv">
        <title>The Genome of the Zebra Mussel, Dreissena polymorpha: A Resource for Invasive Species Research.</title>
        <authorList>
            <person name="McCartney M.A."/>
            <person name="Auch B."/>
            <person name="Kono T."/>
            <person name="Mallez S."/>
            <person name="Zhang Y."/>
            <person name="Obille A."/>
            <person name="Becker A."/>
            <person name="Abrahante J.E."/>
            <person name="Garbe J."/>
            <person name="Badalamenti J.P."/>
            <person name="Herman A."/>
            <person name="Mangelson H."/>
            <person name="Liachko I."/>
            <person name="Sullivan S."/>
            <person name="Sone E.D."/>
            <person name="Koren S."/>
            <person name="Silverstein K.A.T."/>
            <person name="Beckman K.B."/>
            <person name="Gohl D.M."/>
        </authorList>
    </citation>
    <scope>NUCLEOTIDE SEQUENCE</scope>
    <source>
        <strain evidence="3">Duluth1</strain>
        <tissue evidence="3">Whole animal</tissue>
    </source>
</reference>
<evidence type="ECO:0000313" key="4">
    <source>
        <dbReference type="Proteomes" id="UP000828390"/>
    </source>
</evidence>
<evidence type="ECO:0000313" key="3">
    <source>
        <dbReference type="EMBL" id="KAH3818079.1"/>
    </source>
</evidence>
<keyword evidence="4" id="KW-1185">Reference proteome</keyword>
<accession>A0A9D4GIZ9</accession>
<comment type="caution">
    <text evidence="3">The sequence shown here is derived from an EMBL/GenBank/DDBJ whole genome shotgun (WGS) entry which is preliminary data.</text>
</comment>
<evidence type="ECO:0000256" key="1">
    <source>
        <dbReference type="SAM" id="MobiDB-lite"/>
    </source>
</evidence>
<gene>
    <name evidence="3" type="ORF">DPMN_119675</name>
</gene>
<evidence type="ECO:0000256" key="2">
    <source>
        <dbReference type="SAM" id="SignalP"/>
    </source>
</evidence>
<feature type="chain" id="PRO_5039549856" description="Secreted protein" evidence="2">
    <location>
        <begin position="18"/>
        <end position="102"/>
    </location>
</feature>
<feature type="region of interest" description="Disordered" evidence="1">
    <location>
        <begin position="22"/>
        <end position="70"/>
    </location>
</feature>
<keyword evidence="2" id="KW-0732">Signal</keyword>
<feature type="signal peptide" evidence="2">
    <location>
        <begin position="1"/>
        <end position="17"/>
    </location>
</feature>
<dbReference type="Proteomes" id="UP000828390">
    <property type="component" value="Unassembled WGS sequence"/>
</dbReference>
<dbReference type="AlphaFoldDB" id="A0A9D4GIZ9"/>
<sequence length="102" mass="11068">MGLYLAIEAVLFYMLLAQCVEPKSGPPKTSRNSGKIRGRSDATATRTSVQYGDVTATLTRPPRTWTSGRLTSQISITDMLHFRDPTGISKTNSGDTDTDGDD</sequence>